<keyword evidence="3" id="KW-1185">Reference proteome</keyword>
<evidence type="ECO:0000313" key="3">
    <source>
        <dbReference type="Proteomes" id="UP000324222"/>
    </source>
</evidence>
<protein>
    <submittedName>
        <fullName evidence="2">Uncharacterized protein</fullName>
    </submittedName>
</protein>
<dbReference type="EMBL" id="VSRR010004770">
    <property type="protein sequence ID" value="MPC40672.1"/>
    <property type="molecule type" value="Genomic_DNA"/>
</dbReference>
<dbReference type="AlphaFoldDB" id="A0A5B7F2B5"/>
<dbReference type="Proteomes" id="UP000324222">
    <property type="component" value="Unassembled WGS sequence"/>
</dbReference>
<evidence type="ECO:0000313" key="2">
    <source>
        <dbReference type="EMBL" id="MPC40672.1"/>
    </source>
</evidence>
<feature type="compositionally biased region" description="Basic and acidic residues" evidence="1">
    <location>
        <begin position="1"/>
        <end position="14"/>
    </location>
</feature>
<sequence>MNEQHMTKATELRGKTVHSPARQPDATTHGQAGFSGFIKTSCQRRESLRPMIMKLKTATNRKEAFHLLSSLYRYKKDCSEIKPIIKKGGGGGVPLTQFY</sequence>
<evidence type="ECO:0000256" key="1">
    <source>
        <dbReference type="SAM" id="MobiDB-lite"/>
    </source>
</evidence>
<feature type="region of interest" description="Disordered" evidence="1">
    <location>
        <begin position="1"/>
        <end position="37"/>
    </location>
</feature>
<proteinExistence type="predicted"/>
<name>A0A5B7F2B5_PORTR</name>
<organism evidence="2 3">
    <name type="scientific">Portunus trituberculatus</name>
    <name type="common">Swimming crab</name>
    <name type="synonym">Neptunus trituberculatus</name>
    <dbReference type="NCBI Taxonomy" id="210409"/>
    <lineage>
        <taxon>Eukaryota</taxon>
        <taxon>Metazoa</taxon>
        <taxon>Ecdysozoa</taxon>
        <taxon>Arthropoda</taxon>
        <taxon>Crustacea</taxon>
        <taxon>Multicrustacea</taxon>
        <taxon>Malacostraca</taxon>
        <taxon>Eumalacostraca</taxon>
        <taxon>Eucarida</taxon>
        <taxon>Decapoda</taxon>
        <taxon>Pleocyemata</taxon>
        <taxon>Brachyura</taxon>
        <taxon>Eubrachyura</taxon>
        <taxon>Portunoidea</taxon>
        <taxon>Portunidae</taxon>
        <taxon>Portuninae</taxon>
        <taxon>Portunus</taxon>
    </lineage>
</organism>
<accession>A0A5B7F2B5</accession>
<comment type="caution">
    <text evidence="2">The sequence shown here is derived from an EMBL/GenBank/DDBJ whole genome shotgun (WGS) entry which is preliminary data.</text>
</comment>
<reference evidence="2 3" key="1">
    <citation type="submission" date="2019-05" db="EMBL/GenBank/DDBJ databases">
        <title>Another draft genome of Portunus trituberculatus and its Hox gene families provides insights of decapod evolution.</title>
        <authorList>
            <person name="Jeong J.-H."/>
            <person name="Song I."/>
            <person name="Kim S."/>
            <person name="Choi T."/>
            <person name="Kim D."/>
            <person name="Ryu S."/>
            <person name="Kim W."/>
        </authorList>
    </citation>
    <scope>NUCLEOTIDE SEQUENCE [LARGE SCALE GENOMIC DNA]</scope>
    <source>
        <tissue evidence="2">Muscle</tissue>
    </source>
</reference>
<gene>
    <name evidence="2" type="ORF">E2C01_034236</name>
</gene>